<dbReference type="Proteomes" id="UP000234891">
    <property type="component" value="Unassembled WGS sequence"/>
</dbReference>
<keyword evidence="3" id="KW-0010">Activator</keyword>
<dbReference type="GO" id="GO:0006355">
    <property type="term" value="P:regulation of DNA-templated transcription"/>
    <property type="evidence" value="ECO:0007669"/>
    <property type="project" value="InterPro"/>
</dbReference>
<dbReference type="InterPro" id="IPR036634">
    <property type="entry name" value="PRD_sf"/>
</dbReference>
<evidence type="ECO:0000256" key="4">
    <source>
        <dbReference type="ARBA" id="ARBA00023163"/>
    </source>
</evidence>
<feature type="domain" description="PRD" evidence="5">
    <location>
        <begin position="295"/>
        <end position="402"/>
    </location>
</feature>
<dbReference type="Gene3D" id="1.10.1790.10">
    <property type="entry name" value="PRD domain"/>
    <property type="match status" value="1"/>
</dbReference>
<dbReference type="PANTHER" id="PTHR30185:SF13">
    <property type="entry name" value="LICABCH OPERON REGULATOR-RELATED"/>
    <property type="match status" value="1"/>
</dbReference>
<dbReference type="InterPro" id="IPR050661">
    <property type="entry name" value="BglG_antiterminators"/>
</dbReference>
<dbReference type="PANTHER" id="PTHR30185">
    <property type="entry name" value="CRYPTIC BETA-GLUCOSIDE BGL OPERON ANTITERMINATOR"/>
    <property type="match status" value="1"/>
</dbReference>
<reference evidence="7 9" key="2">
    <citation type="submission" date="2018-08" db="EMBL/GenBank/DDBJ databases">
        <title>A genome reference for cultivated species of the human gut microbiota.</title>
        <authorList>
            <person name="Zou Y."/>
            <person name="Xue W."/>
            <person name="Luo G."/>
        </authorList>
    </citation>
    <scope>NUCLEOTIDE SEQUENCE [LARGE SCALE GENOMIC DNA]</scope>
    <source>
        <strain evidence="7 9">AM22-7AC</strain>
    </source>
</reference>
<dbReference type="Pfam" id="PF05043">
    <property type="entry name" value="Mga"/>
    <property type="match status" value="1"/>
</dbReference>
<gene>
    <name evidence="6" type="ORF">CDL26_13440</name>
    <name evidence="7" type="ORF">DW270_14845</name>
</gene>
<keyword evidence="4" id="KW-0804">Transcription</keyword>
<keyword evidence="1" id="KW-0677">Repeat</keyword>
<proteinExistence type="predicted"/>
<dbReference type="PROSITE" id="PS51372">
    <property type="entry name" value="PRD_2"/>
    <property type="match status" value="1"/>
</dbReference>
<dbReference type="InterPro" id="IPR011608">
    <property type="entry name" value="PRD"/>
</dbReference>
<evidence type="ECO:0000256" key="1">
    <source>
        <dbReference type="ARBA" id="ARBA00022737"/>
    </source>
</evidence>
<dbReference type="EMBL" id="NIHS01000030">
    <property type="protein sequence ID" value="PLT71091.1"/>
    <property type="molecule type" value="Genomic_DNA"/>
</dbReference>
<comment type="caution">
    <text evidence="6">The sequence shown here is derived from an EMBL/GenBank/DDBJ whole genome shotgun (WGS) entry which is preliminary data.</text>
</comment>
<evidence type="ECO:0000259" key="5">
    <source>
        <dbReference type="PROSITE" id="PS51372"/>
    </source>
</evidence>
<evidence type="ECO:0000313" key="9">
    <source>
        <dbReference type="Proteomes" id="UP000285697"/>
    </source>
</evidence>
<evidence type="ECO:0000256" key="2">
    <source>
        <dbReference type="ARBA" id="ARBA00023015"/>
    </source>
</evidence>
<name>A0A2N5P7H4_MEDGN</name>
<dbReference type="AlphaFoldDB" id="A0A2N5P7H4"/>
<dbReference type="CDD" id="cd00133">
    <property type="entry name" value="PTS_IIB"/>
    <property type="match status" value="1"/>
</dbReference>
<evidence type="ECO:0000313" key="8">
    <source>
        <dbReference type="Proteomes" id="UP000234891"/>
    </source>
</evidence>
<reference evidence="6 8" key="1">
    <citation type="journal article" date="2017" name="Genome Med.">
        <title>A novel Ruminococcus gnavus clade enriched in inflammatory bowel disease patients.</title>
        <authorList>
            <person name="Hall A.B."/>
            <person name="Yassour M."/>
            <person name="Sauk J."/>
            <person name="Garner A."/>
            <person name="Jiang X."/>
            <person name="Arthur T."/>
            <person name="Lagoudas G.K."/>
            <person name="Vatanen T."/>
            <person name="Fornelos N."/>
            <person name="Wilson R."/>
            <person name="Bertha M."/>
            <person name="Cohen M."/>
            <person name="Garber J."/>
            <person name="Khalili H."/>
            <person name="Gevers D."/>
            <person name="Ananthakrishnan A.N."/>
            <person name="Kugathasan S."/>
            <person name="Lander E.S."/>
            <person name="Blainey P."/>
            <person name="Vlamakis H."/>
            <person name="Xavier R.J."/>
            <person name="Huttenhower C."/>
        </authorList>
    </citation>
    <scope>NUCLEOTIDE SEQUENCE [LARGE SCALE GENOMIC DNA]</scope>
    <source>
        <strain evidence="6 8">RJX1124</strain>
    </source>
</reference>
<protein>
    <submittedName>
        <fullName evidence="7">PRD domain-containing protein</fullName>
    </submittedName>
</protein>
<dbReference type="InterPro" id="IPR036388">
    <property type="entry name" value="WH-like_DNA-bd_sf"/>
</dbReference>
<dbReference type="Pfam" id="PF00874">
    <property type="entry name" value="PRD"/>
    <property type="match status" value="1"/>
</dbReference>
<dbReference type="RefSeq" id="WP_101871259.1">
    <property type="nucleotide sequence ID" value="NZ_QRJQ01000008.1"/>
</dbReference>
<keyword evidence="2" id="KW-0805">Transcription regulation</keyword>
<accession>A0A2N5P7H4</accession>
<evidence type="ECO:0000256" key="3">
    <source>
        <dbReference type="ARBA" id="ARBA00023159"/>
    </source>
</evidence>
<evidence type="ECO:0000313" key="7">
    <source>
        <dbReference type="EMBL" id="RHG14975.1"/>
    </source>
</evidence>
<sequence length="492" mass="58014">MMENKMYNRTIKIIRTLVGHEKMSSVELMDKLKISQRTLRAEIKEANKFLQRENVFIHSSSTGGYYVKQEDRAQVQKVLDAIIEESKRVIFPETPDERFLFGISWLFFLNEPVSIQKLAEKLYVSKTAMLQTKKQIQDTIRWYHGLFLESGKKGMWISGNERIKRHALAEILNYRTYGSILMERVITFLFGSEKYEDYILLYHQLPQILSEHGYRLIDKAIEGFALDIFISLMRTDKQFVLEEQMDDISCENACVESICAVLCEMGYHVGGRDQLFLEECLSAKRVLYVLGKDYHIPEEYLLITDGFLDRVDRRFHTDYQNNPELLSRLSVHIMKMIKRIQQGYFETNPVLEDILNSYERDVEAADELNKILEEKYHIKANIHELCYIAIYLRAYYERRLKAVVLCDIGESIADNMMRRINDYCGDRIEILNKMSLAEYRLNPLPVDLLISTARVYNVNLSKKTKVIYVDYLMNEENLKDIQEYLLQDMQKE</sequence>
<dbReference type="Gene3D" id="1.10.10.10">
    <property type="entry name" value="Winged helix-like DNA-binding domain superfamily/Winged helix DNA-binding domain"/>
    <property type="match status" value="1"/>
</dbReference>
<organism evidence="6 8">
    <name type="scientific">Mediterraneibacter gnavus</name>
    <name type="common">Ruminococcus gnavus</name>
    <dbReference type="NCBI Taxonomy" id="33038"/>
    <lineage>
        <taxon>Bacteria</taxon>
        <taxon>Bacillati</taxon>
        <taxon>Bacillota</taxon>
        <taxon>Clostridia</taxon>
        <taxon>Lachnospirales</taxon>
        <taxon>Lachnospiraceae</taxon>
        <taxon>Mediterraneibacter</taxon>
    </lineage>
</organism>
<dbReference type="Proteomes" id="UP000285697">
    <property type="component" value="Unassembled WGS sequence"/>
</dbReference>
<dbReference type="InterPro" id="IPR007737">
    <property type="entry name" value="Mga_HTH"/>
</dbReference>
<dbReference type="SUPFAM" id="SSF63520">
    <property type="entry name" value="PTS-regulatory domain, PRD"/>
    <property type="match status" value="1"/>
</dbReference>
<evidence type="ECO:0000313" key="6">
    <source>
        <dbReference type="EMBL" id="PLT71091.1"/>
    </source>
</evidence>
<dbReference type="EMBL" id="QRIA01000029">
    <property type="protein sequence ID" value="RHG14975.1"/>
    <property type="molecule type" value="Genomic_DNA"/>
</dbReference>